<evidence type="ECO:0008006" key="4">
    <source>
        <dbReference type="Google" id="ProtNLM"/>
    </source>
</evidence>
<dbReference type="OrthoDB" id="432528at2759"/>
<name>A0A137NWA3_CONC2</name>
<keyword evidence="1" id="KW-0472">Membrane</keyword>
<evidence type="ECO:0000313" key="2">
    <source>
        <dbReference type="EMBL" id="KXN67056.1"/>
    </source>
</evidence>
<keyword evidence="1" id="KW-0812">Transmembrane</keyword>
<evidence type="ECO:0000313" key="3">
    <source>
        <dbReference type="Proteomes" id="UP000070444"/>
    </source>
</evidence>
<organism evidence="2 3">
    <name type="scientific">Conidiobolus coronatus (strain ATCC 28846 / CBS 209.66 / NRRL 28638)</name>
    <name type="common">Delacroixia coronata</name>
    <dbReference type="NCBI Taxonomy" id="796925"/>
    <lineage>
        <taxon>Eukaryota</taxon>
        <taxon>Fungi</taxon>
        <taxon>Fungi incertae sedis</taxon>
        <taxon>Zoopagomycota</taxon>
        <taxon>Entomophthoromycotina</taxon>
        <taxon>Entomophthoromycetes</taxon>
        <taxon>Entomophthorales</taxon>
        <taxon>Ancylistaceae</taxon>
        <taxon>Conidiobolus</taxon>
    </lineage>
</organism>
<dbReference type="Proteomes" id="UP000070444">
    <property type="component" value="Unassembled WGS sequence"/>
</dbReference>
<dbReference type="InterPro" id="IPR015915">
    <property type="entry name" value="Kelch-typ_b-propeller"/>
</dbReference>
<proteinExistence type="predicted"/>
<sequence length="404" mass="45732">MGALYEEELMNNDIDEESWTSQILNDKELRFDSSFIAKPSYKNFPESAFSITIVNNNNNPILYVIGGLLYSKELKTQLITNYQFKYEFKTNTWSDLSQNTKSILQPVAYHKVIQADNSLILISGATQNYTKNGNFTNTVPTDNSTHIMISDIYKFDLSTEKWSLVNAKLNLGEEQYGRGQAEGLSLDIYNEKLISYMALKDMSSGQYNPKLATLDYKAKDWGWTWLDVNNDAGTDNSLALYDHHTLIINDQLLLFHGNSNQEKGNKMYAIDLKTNKFQGFANISGKYGQSVGSGLPTWEIILIVVICVVGVIIVLGALWFYFRYKKQIKPVEKNNQKMQEVWAASDVEAGVNYKGDTTLTFGNTLTSTGQTVTSTNDETMMSYECFQHEVDLNDMENIKAIAKV</sequence>
<accession>A0A137NWA3</accession>
<gene>
    <name evidence="2" type="ORF">CONCODRAFT_10949</name>
</gene>
<dbReference type="Gene3D" id="2.120.10.80">
    <property type="entry name" value="Kelch-type beta propeller"/>
    <property type="match status" value="1"/>
</dbReference>
<dbReference type="AlphaFoldDB" id="A0A137NWA3"/>
<evidence type="ECO:0000256" key="1">
    <source>
        <dbReference type="SAM" id="Phobius"/>
    </source>
</evidence>
<reference evidence="2 3" key="1">
    <citation type="journal article" date="2015" name="Genome Biol. Evol.">
        <title>Phylogenomic analyses indicate that early fungi evolved digesting cell walls of algal ancestors of land plants.</title>
        <authorList>
            <person name="Chang Y."/>
            <person name="Wang S."/>
            <person name="Sekimoto S."/>
            <person name="Aerts A.L."/>
            <person name="Choi C."/>
            <person name="Clum A."/>
            <person name="LaButti K.M."/>
            <person name="Lindquist E.A."/>
            <person name="Yee Ngan C."/>
            <person name="Ohm R.A."/>
            <person name="Salamov A.A."/>
            <person name="Grigoriev I.V."/>
            <person name="Spatafora J.W."/>
            <person name="Berbee M.L."/>
        </authorList>
    </citation>
    <scope>NUCLEOTIDE SEQUENCE [LARGE SCALE GENOMIC DNA]</scope>
    <source>
        <strain evidence="2 3">NRRL 28638</strain>
    </source>
</reference>
<keyword evidence="1" id="KW-1133">Transmembrane helix</keyword>
<protein>
    <recommendedName>
        <fullName evidence="4">Galactose oxidase</fullName>
    </recommendedName>
</protein>
<dbReference type="SUPFAM" id="SSF117281">
    <property type="entry name" value="Kelch motif"/>
    <property type="match status" value="1"/>
</dbReference>
<dbReference type="EMBL" id="KQ964664">
    <property type="protein sequence ID" value="KXN67056.1"/>
    <property type="molecule type" value="Genomic_DNA"/>
</dbReference>
<keyword evidence="3" id="KW-1185">Reference proteome</keyword>
<feature type="transmembrane region" description="Helical" evidence="1">
    <location>
        <begin position="300"/>
        <end position="322"/>
    </location>
</feature>